<evidence type="ECO:0000256" key="3">
    <source>
        <dbReference type="ARBA" id="ARBA00048741"/>
    </source>
</evidence>
<dbReference type="EC" id="6.3.5.4" evidence="2"/>
<accession>A0ABS7PTK0</accession>
<evidence type="ECO:0000256" key="2">
    <source>
        <dbReference type="ARBA" id="ARBA00012737"/>
    </source>
</evidence>
<feature type="domain" description="Asparagine synthetase" evidence="4">
    <location>
        <begin position="211"/>
        <end position="566"/>
    </location>
</feature>
<evidence type="ECO:0000313" key="5">
    <source>
        <dbReference type="EMBL" id="MBY8823319.1"/>
    </source>
</evidence>
<organism evidence="5 7">
    <name type="scientific">Sphingomonas colocasiae</name>
    <dbReference type="NCBI Taxonomy" id="1848973"/>
    <lineage>
        <taxon>Bacteria</taxon>
        <taxon>Pseudomonadati</taxon>
        <taxon>Pseudomonadota</taxon>
        <taxon>Alphaproteobacteria</taxon>
        <taxon>Sphingomonadales</taxon>
        <taxon>Sphingomonadaceae</taxon>
        <taxon>Sphingomonas</taxon>
    </lineage>
</organism>
<evidence type="ECO:0000259" key="4">
    <source>
        <dbReference type="Pfam" id="PF00733"/>
    </source>
</evidence>
<dbReference type="Proteomes" id="UP000706039">
    <property type="component" value="Unassembled WGS sequence"/>
</dbReference>
<gene>
    <name evidence="5" type="ORF">K7G82_13520</name>
    <name evidence="6" type="ORF">K7G82_29395</name>
</gene>
<comment type="catalytic activity">
    <reaction evidence="3">
        <text>L-aspartate + L-glutamine + ATP + H2O = L-asparagine + L-glutamate + AMP + diphosphate + H(+)</text>
        <dbReference type="Rhea" id="RHEA:12228"/>
        <dbReference type="ChEBI" id="CHEBI:15377"/>
        <dbReference type="ChEBI" id="CHEBI:15378"/>
        <dbReference type="ChEBI" id="CHEBI:29985"/>
        <dbReference type="ChEBI" id="CHEBI:29991"/>
        <dbReference type="ChEBI" id="CHEBI:30616"/>
        <dbReference type="ChEBI" id="CHEBI:33019"/>
        <dbReference type="ChEBI" id="CHEBI:58048"/>
        <dbReference type="ChEBI" id="CHEBI:58359"/>
        <dbReference type="ChEBI" id="CHEBI:456215"/>
        <dbReference type="EC" id="6.3.5.4"/>
    </reaction>
</comment>
<dbReference type="EMBL" id="JAINVV010000018">
    <property type="protein sequence ID" value="MBY8826454.1"/>
    <property type="molecule type" value="Genomic_DNA"/>
</dbReference>
<evidence type="ECO:0000313" key="6">
    <source>
        <dbReference type="EMBL" id="MBY8826454.1"/>
    </source>
</evidence>
<evidence type="ECO:0000256" key="1">
    <source>
        <dbReference type="ARBA" id="ARBA00005187"/>
    </source>
</evidence>
<comment type="pathway">
    <text evidence="1">Amino-acid biosynthesis; L-asparagine biosynthesis; L-asparagine from L-aspartate (L-Gln route): step 1/1.</text>
</comment>
<dbReference type="InterPro" id="IPR001962">
    <property type="entry name" value="Asn_synthase"/>
</dbReference>
<protein>
    <recommendedName>
        <fullName evidence="2">asparagine synthase (glutamine-hydrolyzing)</fullName>
        <ecNumber evidence="2">6.3.5.4</ecNumber>
    </recommendedName>
</protein>
<dbReference type="Gene3D" id="3.40.50.620">
    <property type="entry name" value="HUPs"/>
    <property type="match status" value="1"/>
</dbReference>
<dbReference type="SUPFAM" id="SSF52402">
    <property type="entry name" value="Adenine nucleotide alpha hydrolases-like"/>
    <property type="match status" value="1"/>
</dbReference>
<dbReference type="Pfam" id="PF00733">
    <property type="entry name" value="Asn_synthase"/>
    <property type="match status" value="1"/>
</dbReference>
<evidence type="ECO:0000313" key="7">
    <source>
        <dbReference type="Proteomes" id="UP000706039"/>
    </source>
</evidence>
<name>A0ABS7PTK0_9SPHN</name>
<proteinExistence type="predicted"/>
<reference evidence="5 7" key="1">
    <citation type="submission" date="2021-08" db="EMBL/GenBank/DDBJ databases">
        <authorList>
            <person name="Tuo L."/>
        </authorList>
    </citation>
    <scope>NUCLEOTIDE SEQUENCE [LARGE SCALE GENOMIC DNA]</scope>
    <source>
        <strain evidence="5 7">JCM 31229</strain>
    </source>
</reference>
<dbReference type="RefSeq" id="WP_222990435.1">
    <property type="nucleotide sequence ID" value="NZ_JAINVV010000006.1"/>
</dbReference>
<dbReference type="EMBL" id="JAINVV010000006">
    <property type="protein sequence ID" value="MBY8823319.1"/>
    <property type="molecule type" value="Genomic_DNA"/>
</dbReference>
<dbReference type="InterPro" id="IPR029055">
    <property type="entry name" value="Ntn_hydrolases_N"/>
</dbReference>
<dbReference type="InterPro" id="IPR051786">
    <property type="entry name" value="ASN_synthetase/amidase"/>
</dbReference>
<dbReference type="PANTHER" id="PTHR43284:SF1">
    <property type="entry name" value="ASPARAGINE SYNTHETASE"/>
    <property type="match status" value="1"/>
</dbReference>
<keyword evidence="7" id="KW-1185">Reference proteome</keyword>
<dbReference type="PANTHER" id="PTHR43284">
    <property type="entry name" value="ASPARAGINE SYNTHETASE (GLUTAMINE-HYDROLYZING)"/>
    <property type="match status" value="1"/>
</dbReference>
<comment type="caution">
    <text evidence="5">The sequence shown here is derived from an EMBL/GenBank/DDBJ whole genome shotgun (WGS) entry which is preliminary data.</text>
</comment>
<dbReference type="InterPro" id="IPR014729">
    <property type="entry name" value="Rossmann-like_a/b/a_fold"/>
</dbReference>
<dbReference type="SUPFAM" id="SSF56235">
    <property type="entry name" value="N-terminal nucleophile aminohydrolases (Ntn hydrolases)"/>
    <property type="match status" value="1"/>
</dbReference>
<sequence>MSPRWILAIGADTGGRRQIETRAGQWGLVNRCETRGFTLLADLTLPVPADGVAGLAVVGRLFGSQDFSAVGRLGDEAASAIAGDPASVLRDRYWGGYVAAVCDSASGETRLLRDPSGAVPVYWAKLPSLWIVSGDARLLCDVIETRIAIDYTSLAARLFFPGHHGARTCLAGVTELLPGEMLTIGRSASASCWWRPSDHVRDLGMDASALEAVIDRTVHALAGRHHRIVLTVSGGLDSSILASSLAGQPCPVDLLTVASRDPRGDERGYAGMLARSLGRPLASRWYDHGGIDVRLPSVEHPPWPGARTFAQGYDRLRQAHARALGADAIFSGDGGDNVFGLTMSAAPVIDRLMAEGPRAAMASAADIARLTGVGIPAVWRSVAGRMLRRGRGMWREDAAFLTPGAVRLARRLPFHPWLEESRGLPPGKRAHIASLVRAQRYAEGYARGPAEAVLPLLAQPIVEACLSIPRWRWCEGGENRAVARRAFAGRLPEAIVHRRSKGGPDAFCVEIVERNRAGIRAHLLDGLLVREGLVDGASAEASIACGEAERGDVHRILALVDAEAWARHWSGAG</sequence>